<name>A0ABZ3BAM6_9ENTR</name>
<evidence type="ECO:0000256" key="1">
    <source>
        <dbReference type="SAM" id="SignalP"/>
    </source>
</evidence>
<gene>
    <name evidence="2" type="ORF">AAEY27_11110</name>
</gene>
<dbReference type="Pfam" id="PF12889">
    <property type="entry name" value="DUF3829"/>
    <property type="match status" value="1"/>
</dbReference>
<dbReference type="RefSeq" id="WP_342325401.1">
    <property type="nucleotide sequence ID" value="NZ_CP151800.1"/>
</dbReference>
<proteinExistence type="predicted"/>
<protein>
    <submittedName>
        <fullName evidence="2">DUF3829 domain-containing protein</fullName>
    </submittedName>
</protein>
<dbReference type="EMBL" id="CP151800">
    <property type="protein sequence ID" value="WZW00390.1"/>
    <property type="molecule type" value="Genomic_DNA"/>
</dbReference>
<feature type="signal peptide" evidence="1">
    <location>
        <begin position="1"/>
        <end position="20"/>
    </location>
</feature>
<evidence type="ECO:0000313" key="2">
    <source>
        <dbReference type="EMBL" id="WZW00390.1"/>
    </source>
</evidence>
<feature type="chain" id="PRO_5047000258" evidence="1">
    <location>
        <begin position="21"/>
        <end position="320"/>
    </location>
</feature>
<keyword evidence="3" id="KW-1185">Reference proteome</keyword>
<evidence type="ECO:0000313" key="3">
    <source>
        <dbReference type="Proteomes" id="UP001466893"/>
    </source>
</evidence>
<dbReference type="PROSITE" id="PS51257">
    <property type="entry name" value="PROKAR_LIPOPROTEIN"/>
    <property type="match status" value="1"/>
</dbReference>
<sequence>MFAKHIARSLAVAACFFALSACDDKNADKPQEPPISAEQAEVVKYNAYVEAANMASSSFGNDLAQYEKYIKPVFDGKKPMKDLFFSEPGAMDRIQQQLDKARAMKPAMAELDEPARMYSEALAKAGPVSRDLYNYIGAKTYKSDNGDHGREVQPAYLTNMQSLVVAQADFLNGIDAKDRARIKAEFEKTKKDTLEYYRMGSIYYLKESMDAAGDFINGEGLGNKKDAFKTALNQLNSMLTAYDAKMREHNKVGCSNLLFTANAYLSKGRDAIERTENGEYEKEAKEPKQFRLMESQQTQDAKSLLQNYNNMISAINMGKC</sequence>
<reference evidence="2 3" key="1">
    <citation type="submission" date="2024-04" db="EMBL/GenBank/DDBJ databases">
        <title>Kosakonia calanthae sp. nov., a halophilic bacterium isolated from leaves of Calanthe tiplacata.</title>
        <authorList>
            <person name="Wu P."/>
        </authorList>
    </citation>
    <scope>NUCLEOTIDE SEQUENCE [LARGE SCALE GENOMIC DNA]</scope>
    <source>
        <strain evidence="2 3">BYX6</strain>
    </source>
</reference>
<dbReference type="InterPro" id="IPR024291">
    <property type="entry name" value="DUF3829"/>
</dbReference>
<accession>A0ABZ3BAM6</accession>
<dbReference type="Proteomes" id="UP001466893">
    <property type="component" value="Chromosome"/>
</dbReference>
<keyword evidence="1" id="KW-0732">Signal</keyword>
<organism evidence="2 3">
    <name type="scientific">Kosakonia calanthes</name>
    <dbReference type="NCBI Taxonomy" id="3139408"/>
    <lineage>
        <taxon>Bacteria</taxon>
        <taxon>Pseudomonadati</taxon>
        <taxon>Pseudomonadota</taxon>
        <taxon>Gammaproteobacteria</taxon>
        <taxon>Enterobacterales</taxon>
        <taxon>Enterobacteriaceae</taxon>
        <taxon>Kosakonia</taxon>
    </lineage>
</organism>